<feature type="compositionally biased region" description="Polar residues" evidence="1">
    <location>
        <begin position="642"/>
        <end position="654"/>
    </location>
</feature>
<dbReference type="AlphaFoldDB" id="A0AA38TH34"/>
<name>A0AA38TH34_9ASTR</name>
<proteinExistence type="predicted"/>
<dbReference type="PROSITE" id="PS50994">
    <property type="entry name" value="INTEGRASE"/>
    <property type="match status" value="1"/>
</dbReference>
<dbReference type="SUPFAM" id="SSF56672">
    <property type="entry name" value="DNA/RNA polymerases"/>
    <property type="match status" value="1"/>
</dbReference>
<evidence type="ECO:0000259" key="2">
    <source>
        <dbReference type="PROSITE" id="PS50994"/>
    </source>
</evidence>
<dbReference type="EMBL" id="JARYMX010000002">
    <property type="protein sequence ID" value="KAJ9560833.1"/>
    <property type="molecule type" value="Genomic_DNA"/>
</dbReference>
<protein>
    <recommendedName>
        <fullName evidence="2">Integrase catalytic domain-containing protein</fullName>
    </recommendedName>
</protein>
<feature type="region of interest" description="Disordered" evidence="1">
    <location>
        <begin position="64"/>
        <end position="83"/>
    </location>
</feature>
<dbReference type="Pfam" id="PF07727">
    <property type="entry name" value="RVT_2"/>
    <property type="match status" value="1"/>
</dbReference>
<evidence type="ECO:0000256" key="1">
    <source>
        <dbReference type="SAM" id="MobiDB-lite"/>
    </source>
</evidence>
<gene>
    <name evidence="3" type="ORF">OSB04_005993</name>
</gene>
<dbReference type="InterPro" id="IPR013103">
    <property type="entry name" value="RVT_2"/>
</dbReference>
<dbReference type="PANTHER" id="PTHR11439:SF467">
    <property type="entry name" value="INTEGRASE CATALYTIC DOMAIN-CONTAINING PROTEIN"/>
    <property type="match status" value="1"/>
</dbReference>
<dbReference type="GO" id="GO:0015074">
    <property type="term" value="P:DNA integration"/>
    <property type="evidence" value="ECO:0007669"/>
    <property type="project" value="InterPro"/>
</dbReference>
<accession>A0AA38TH34</accession>
<dbReference type="GO" id="GO:0003676">
    <property type="term" value="F:nucleic acid binding"/>
    <property type="evidence" value="ECO:0007669"/>
    <property type="project" value="InterPro"/>
</dbReference>
<feature type="domain" description="Integrase catalytic" evidence="2">
    <location>
        <begin position="469"/>
        <end position="582"/>
    </location>
</feature>
<dbReference type="Proteomes" id="UP001172457">
    <property type="component" value="Chromosome 2"/>
</dbReference>
<dbReference type="InterPro" id="IPR012337">
    <property type="entry name" value="RNaseH-like_sf"/>
</dbReference>
<organism evidence="3 4">
    <name type="scientific">Centaurea solstitialis</name>
    <name type="common">yellow star-thistle</name>
    <dbReference type="NCBI Taxonomy" id="347529"/>
    <lineage>
        <taxon>Eukaryota</taxon>
        <taxon>Viridiplantae</taxon>
        <taxon>Streptophyta</taxon>
        <taxon>Embryophyta</taxon>
        <taxon>Tracheophyta</taxon>
        <taxon>Spermatophyta</taxon>
        <taxon>Magnoliopsida</taxon>
        <taxon>eudicotyledons</taxon>
        <taxon>Gunneridae</taxon>
        <taxon>Pentapetalae</taxon>
        <taxon>asterids</taxon>
        <taxon>campanulids</taxon>
        <taxon>Asterales</taxon>
        <taxon>Asteraceae</taxon>
        <taxon>Carduoideae</taxon>
        <taxon>Cardueae</taxon>
        <taxon>Centaureinae</taxon>
        <taxon>Centaurea</taxon>
    </lineage>
</organism>
<dbReference type="InterPro" id="IPR001584">
    <property type="entry name" value="Integrase_cat-core"/>
</dbReference>
<dbReference type="PANTHER" id="PTHR11439">
    <property type="entry name" value="GAG-POL-RELATED RETROTRANSPOSON"/>
    <property type="match status" value="1"/>
</dbReference>
<keyword evidence="4" id="KW-1185">Reference proteome</keyword>
<feature type="region of interest" description="Disordered" evidence="1">
    <location>
        <begin position="305"/>
        <end position="344"/>
    </location>
</feature>
<reference evidence="3" key="1">
    <citation type="submission" date="2023-03" db="EMBL/GenBank/DDBJ databases">
        <title>Chromosome-scale reference genome and RAD-based genetic map of yellow starthistle (Centaurea solstitialis) reveal putative structural variation and QTLs associated with invader traits.</title>
        <authorList>
            <person name="Reatini B."/>
            <person name="Cang F.A."/>
            <person name="Jiang Q."/>
            <person name="Mckibben M.T.W."/>
            <person name="Barker M.S."/>
            <person name="Rieseberg L.H."/>
            <person name="Dlugosch K.M."/>
        </authorList>
    </citation>
    <scope>NUCLEOTIDE SEQUENCE</scope>
    <source>
        <strain evidence="3">CAN-66</strain>
        <tissue evidence="3">Leaf</tissue>
    </source>
</reference>
<feature type="region of interest" description="Disordered" evidence="1">
    <location>
        <begin position="576"/>
        <end position="684"/>
    </location>
</feature>
<dbReference type="CDD" id="cd09272">
    <property type="entry name" value="RNase_HI_RT_Ty1"/>
    <property type="match status" value="1"/>
</dbReference>
<dbReference type="Gene3D" id="3.30.420.10">
    <property type="entry name" value="Ribonuclease H-like superfamily/Ribonuclease H"/>
    <property type="match status" value="1"/>
</dbReference>
<evidence type="ECO:0000313" key="4">
    <source>
        <dbReference type="Proteomes" id="UP001172457"/>
    </source>
</evidence>
<dbReference type="SUPFAM" id="SSF53098">
    <property type="entry name" value="Ribonuclease H-like"/>
    <property type="match status" value="1"/>
</dbReference>
<comment type="caution">
    <text evidence="3">The sequence shown here is derived from an EMBL/GenBank/DDBJ whole genome shotgun (WGS) entry which is preliminary data.</text>
</comment>
<dbReference type="InterPro" id="IPR043502">
    <property type="entry name" value="DNA/RNA_pol_sf"/>
</dbReference>
<dbReference type="InterPro" id="IPR036397">
    <property type="entry name" value="RNaseH_sf"/>
</dbReference>
<sequence>MPDNEVVVNKIPDELTMQIAALLRNGLGTQQTTTNSENLSIGIKLGGDNYALWATLMKKAIGGRGRSSHITGEPSPPTKTDTTYTRWEQDDQCLFTWIIQNLESNPVNTVSQYPTAKALWDGLATTYGSGTDSLQVFDLHKKANSLRQGSDTLEDLWNKLQSIWMSIDRRDPNPMKDPEDIKIYNKKTQEQRLYQLLTAVDDKMEPIKRDILKKDHLPTVETAYATIRREVPRLNILKSGPSNSDSTEIGMGLAAKDPTQKLKFQPKEKEDKSKLYCTHCQMKKHTKEQCFRLVGYPEWWGDGHKQKSNQRFRSDGKGASAAGVVEDPSEKGQQERSTGFGGMVVTSDENLTGKGFENYTSNPSIINFKFFPQNVSFFDILNEEGPNNLDEKTKACHVQSTTHSRSSKNWIFDCGATYTMSYDSKDFCNLSPPSKSYIETASGEIVEDICTKEIVGRGTERGGLYYVDEILRSDNGTEFVNKTMNTFFQENGLIHQTTCPNTPQQNGTAERKNRTLLEKTRAIMIESRVPHSYWPEALATSTAQGEKVSESLDWLLYQSCSEDVLTESVDGATELASSNIEEGDKSAPTTYESSEDDVHGQQEAEAMETVSAHTTNESSEDYNLPEVNSLQHHNNSNHERSGSQSLEQEEQPNTHFLPPRRNRGVPPNRYSPEHIPRASKYPIQIDRGKMAKTAKAFSATLLSEQIPNTAQEAEKTAEWREAMNTEMEALKKNGTWERCTLPQGKKPVGSKWVFTIKYKPDGTIERHKARLVAKGYTQTYGIDYSETFSPVAKIDTIRVLFSIAANRDWPLHQFDVKNAFLHGDLKEEVYMEAPPGFSDDFQENEVCKLKRALYGLKQSPRAWFGKFTMAMKRYGYKQSNADHTLFYKRRGELVTCLIIYVDDMIITESDKEEISSLRKNLFTEFEMKDLGGLKYFLGIEVLRSREGIFISQRKYILDLLAEVGMVDCKPNDTPMVVNHKLKMVEGAKLANKERYQRLVGKLIYLAHTRPDIAYAVGIVSQFMHNPQEDHMEAVMRIIRYLKGTPGRGIVFKKNGHLDAEVFTDADWGGNPNDYRSTAGYFTFLGGNLVTWRSKKQKVVSLSSAESEFRGIVKGITEILWLKKIMKEIGSPLIVQLG</sequence>
<evidence type="ECO:0000313" key="3">
    <source>
        <dbReference type="EMBL" id="KAJ9560833.1"/>
    </source>
</evidence>